<dbReference type="InterPro" id="IPR023213">
    <property type="entry name" value="CAT-like_dom_sf"/>
</dbReference>
<evidence type="ECO:0000313" key="3">
    <source>
        <dbReference type="Proteomes" id="UP001144280"/>
    </source>
</evidence>
<gene>
    <name evidence="2" type="ORF">Pa4123_86950</name>
</gene>
<dbReference type="Pfam" id="PF00668">
    <property type="entry name" value="Condensation"/>
    <property type="match status" value="1"/>
</dbReference>
<evidence type="ECO:0000313" key="2">
    <source>
        <dbReference type="EMBL" id="GLI03417.1"/>
    </source>
</evidence>
<evidence type="ECO:0000259" key="1">
    <source>
        <dbReference type="Pfam" id="PF00668"/>
    </source>
</evidence>
<dbReference type="InterPro" id="IPR001242">
    <property type="entry name" value="Condensation_dom"/>
</dbReference>
<dbReference type="Gene3D" id="3.30.559.10">
    <property type="entry name" value="Chloramphenicol acetyltransferase-like domain"/>
    <property type="match status" value="1"/>
</dbReference>
<name>A0ABQ5RBW6_9ACTN</name>
<dbReference type="EMBL" id="BSDI01000084">
    <property type="protein sequence ID" value="GLI03417.1"/>
    <property type="molecule type" value="Genomic_DNA"/>
</dbReference>
<reference evidence="2" key="1">
    <citation type="submission" date="2022-12" db="EMBL/GenBank/DDBJ databases">
        <title>New Phytohabitans aurantiacus sp. RD004123 nov., an actinomycete isolated from soil.</title>
        <authorList>
            <person name="Triningsih D.W."/>
            <person name="Harunari E."/>
            <person name="Igarashi Y."/>
        </authorList>
    </citation>
    <scope>NUCLEOTIDE SEQUENCE</scope>
    <source>
        <strain evidence="2">RD004123</strain>
    </source>
</reference>
<dbReference type="Proteomes" id="UP001144280">
    <property type="component" value="Unassembled WGS sequence"/>
</dbReference>
<comment type="caution">
    <text evidence="2">The sequence shown here is derived from an EMBL/GenBank/DDBJ whole genome shotgun (WGS) entry which is preliminary data.</text>
</comment>
<protein>
    <recommendedName>
        <fullName evidence="1">Condensation domain-containing protein</fullName>
    </recommendedName>
</protein>
<accession>A0ABQ5RBW6</accession>
<keyword evidence="3" id="KW-1185">Reference proteome</keyword>
<sequence>MTWERVAVPFEGYGSGVEELAWGQSELWRAMQRQQTFMPIGYAEPLPPGTTLDTVVDGLRYWMGRYQTMRTRLRHDPDGRTRQVVHASGEVTLEVVDADDDTDPAKLAEEVRLRYWESDYDFVDEWPVRMAVIRHRGTLTHQVVVLCHLVTDGFGGLIMLRDLASRNTDPVTATEPLEQARWQRSPAGRRHLSTVLRHWEDVVRSVPARRFPDSDDPRTPRHWQVGLDSPASHLAVRAIAARTNVDASPILLTIFVMATARVTGANPVVTRVVASNRFRRGLGDAVSPLTQTGLCVIDVAGLTFDQALARTARRAFVAYKHAYYDSAALDEVVERVCRERGEHVDLSCFFNDRRLVTRDLPDGPPPTPDQIRAALGRSTLRWGDPIDKPSERLFVNINDVPDTVDITIFADTHYVSPAGMEAIAREMEAVAVEAALEAEQ</sequence>
<dbReference type="SUPFAM" id="SSF52777">
    <property type="entry name" value="CoA-dependent acyltransferases"/>
    <property type="match status" value="2"/>
</dbReference>
<dbReference type="RefSeq" id="WP_281905601.1">
    <property type="nucleotide sequence ID" value="NZ_BSDI01000084.1"/>
</dbReference>
<dbReference type="Gene3D" id="3.30.559.30">
    <property type="entry name" value="Nonribosomal peptide synthetase, condensation domain"/>
    <property type="match status" value="1"/>
</dbReference>
<feature type="domain" description="Condensation" evidence="1">
    <location>
        <begin position="53"/>
        <end position="330"/>
    </location>
</feature>
<proteinExistence type="predicted"/>
<organism evidence="2 3">
    <name type="scientific">Phytohabitans aurantiacus</name>
    <dbReference type="NCBI Taxonomy" id="3016789"/>
    <lineage>
        <taxon>Bacteria</taxon>
        <taxon>Bacillati</taxon>
        <taxon>Actinomycetota</taxon>
        <taxon>Actinomycetes</taxon>
        <taxon>Micromonosporales</taxon>
        <taxon>Micromonosporaceae</taxon>
    </lineage>
</organism>